<keyword evidence="3" id="KW-0677">Repeat</keyword>
<sequence length="348" mass="38538">AYFTFLKEIKSCSVKNGGCDHNCVHNQEGEIVCSCRPGWKLDGDGRHCTDIDECALVSRGNCQQRCLNVPGSWECGCYDGYRRRNDSLFTCQPVCGAECLNNGVCVAPNRCYCPPGYPGPECTPLCSPSCAHGGRCKRFNLCVCPTGWVGAACKTAVCTPPCANGGRCVAPNQCECTHLYTGSYCQTPTCFPACQNAGICVAANRCFCRRNWSGPRCGTRSSLPFVCNPPCRNNGTCVASNRCVCQPTYRGSRCEKEKPAEKCRPPCRNGGTCGRGNRCQCPQGTQGFRCQRLICPRVTLRVPYNRQIRRSFRESYLAPCGKKVCTRWRMNQRRVVLPSYKIEYRIQC</sequence>
<dbReference type="GO" id="GO:0005509">
    <property type="term" value="F:calcium ion binding"/>
    <property type="evidence" value="ECO:0007669"/>
    <property type="project" value="InterPro"/>
</dbReference>
<evidence type="ECO:0000256" key="5">
    <source>
        <dbReference type="PROSITE-ProRule" id="PRU00076"/>
    </source>
</evidence>
<feature type="disulfide bond" evidence="5">
    <location>
        <begin position="281"/>
        <end position="290"/>
    </location>
</feature>
<dbReference type="SUPFAM" id="SSF57196">
    <property type="entry name" value="EGF/Laminin"/>
    <property type="match status" value="3"/>
</dbReference>
<dbReference type="PROSITE" id="PS01186">
    <property type="entry name" value="EGF_2"/>
    <property type="match status" value="1"/>
</dbReference>
<dbReference type="Pfam" id="PF12662">
    <property type="entry name" value="cEGF"/>
    <property type="match status" value="1"/>
</dbReference>
<evidence type="ECO:0000313" key="8">
    <source>
        <dbReference type="Proteomes" id="UP000007875"/>
    </source>
</evidence>
<keyword evidence="1 5" id="KW-0245">EGF-like domain</keyword>
<comment type="caution">
    <text evidence="5">Lacks conserved residue(s) required for the propagation of feature annotation.</text>
</comment>
<accession>H2YES2</accession>
<reference evidence="7" key="3">
    <citation type="submission" date="2025-09" db="UniProtKB">
        <authorList>
            <consortium name="Ensembl"/>
        </authorList>
    </citation>
    <scope>IDENTIFICATION</scope>
</reference>
<feature type="disulfide bond" evidence="5">
    <location>
        <begin position="158"/>
        <end position="168"/>
    </location>
</feature>
<dbReference type="SMART" id="SM00181">
    <property type="entry name" value="EGF"/>
    <property type="match status" value="8"/>
</dbReference>
<keyword evidence="4 5" id="KW-1015">Disulfide bond</keyword>
<dbReference type="PANTHER" id="PTHR14949:SF54">
    <property type="entry name" value="VWFD DOMAIN-CONTAINING PROTEIN"/>
    <property type="match status" value="1"/>
</dbReference>
<dbReference type="SMART" id="SM00179">
    <property type="entry name" value="EGF_CA"/>
    <property type="match status" value="2"/>
</dbReference>
<proteinExistence type="predicted"/>
<keyword evidence="2" id="KW-0732">Signal</keyword>
<feature type="disulfide bond" evidence="5">
    <location>
        <begin position="227"/>
        <end position="237"/>
    </location>
</feature>
<dbReference type="PROSITE" id="PS00022">
    <property type="entry name" value="EGF_1"/>
    <property type="match status" value="5"/>
</dbReference>
<evidence type="ECO:0000256" key="4">
    <source>
        <dbReference type="ARBA" id="ARBA00023157"/>
    </source>
</evidence>
<dbReference type="Proteomes" id="UP000007875">
    <property type="component" value="Unassembled WGS sequence"/>
</dbReference>
<keyword evidence="8" id="KW-1185">Reference proteome</keyword>
<dbReference type="Ensembl" id="ENSCSAVT00000003877.1">
    <property type="protein sequence ID" value="ENSCSAVP00000003820.1"/>
    <property type="gene ID" value="ENSCSAVG00000002262.1"/>
</dbReference>
<dbReference type="HOGENOM" id="CLU_693688_0_0_1"/>
<dbReference type="InterPro" id="IPR013111">
    <property type="entry name" value="EGF_extracell"/>
</dbReference>
<dbReference type="Gene3D" id="2.10.25.10">
    <property type="entry name" value="Laminin"/>
    <property type="match status" value="6"/>
</dbReference>
<dbReference type="AlphaFoldDB" id="H2YES2"/>
<evidence type="ECO:0000256" key="1">
    <source>
        <dbReference type="ARBA" id="ARBA00022536"/>
    </source>
</evidence>
<feature type="disulfide bond" evidence="5">
    <location>
        <begin position="176"/>
        <end position="185"/>
    </location>
</feature>
<dbReference type="FunFam" id="2.10.25.10:FF:000037">
    <property type="entry name" value="Signal peptide, CUB domain and EGF-like domain-containing 2"/>
    <property type="match status" value="1"/>
</dbReference>
<feature type="disulfide bond" evidence="5">
    <location>
        <begin position="113"/>
        <end position="122"/>
    </location>
</feature>
<reference evidence="8" key="1">
    <citation type="submission" date="2003-08" db="EMBL/GenBank/DDBJ databases">
        <authorList>
            <person name="Birren B."/>
            <person name="Nusbaum C."/>
            <person name="Abebe A."/>
            <person name="Abouelleil A."/>
            <person name="Adekoya E."/>
            <person name="Ait-zahra M."/>
            <person name="Allen N."/>
            <person name="Allen T."/>
            <person name="An P."/>
            <person name="Anderson M."/>
            <person name="Anderson S."/>
            <person name="Arachchi H."/>
            <person name="Armbruster J."/>
            <person name="Bachantsang P."/>
            <person name="Baldwin J."/>
            <person name="Barry A."/>
            <person name="Bayul T."/>
            <person name="Blitshsteyn B."/>
            <person name="Bloom T."/>
            <person name="Blye J."/>
            <person name="Boguslavskiy L."/>
            <person name="Borowsky M."/>
            <person name="Boukhgalter B."/>
            <person name="Brunache A."/>
            <person name="Butler J."/>
            <person name="Calixte N."/>
            <person name="Calvo S."/>
            <person name="Camarata J."/>
            <person name="Campo K."/>
            <person name="Chang J."/>
            <person name="Cheshatsang Y."/>
            <person name="Citroen M."/>
            <person name="Collymore A."/>
            <person name="Considine T."/>
            <person name="Cook A."/>
            <person name="Cooke P."/>
            <person name="Corum B."/>
            <person name="Cuomo C."/>
            <person name="David R."/>
            <person name="Dawoe T."/>
            <person name="Degray S."/>
            <person name="Dodge S."/>
            <person name="Dooley K."/>
            <person name="Dorje P."/>
            <person name="Dorjee K."/>
            <person name="Dorris L."/>
            <person name="Duffey N."/>
            <person name="Dupes A."/>
            <person name="Elkins T."/>
            <person name="Engels R."/>
            <person name="Erickson J."/>
            <person name="Farina A."/>
            <person name="Faro S."/>
            <person name="Ferreira P."/>
            <person name="Fischer H."/>
            <person name="Fitzgerald M."/>
            <person name="Foley K."/>
            <person name="Gage D."/>
            <person name="Galagan J."/>
            <person name="Gearin G."/>
            <person name="Gnerre S."/>
            <person name="Gnirke A."/>
            <person name="Goyette A."/>
            <person name="Graham J."/>
            <person name="Grandbois E."/>
            <person name="Gyaltsen K."/>
            <person name="Hafez N."/>
            <person name="Hagopian D."/>
            <person name="Hagos B."/>
            <person name="Hall J."/>
            <person name="Hatcher B."/>
            <person name="Heller A."/>
            <person name="Higgins H."/>
            <person name="Honan T."/>
            <person name="Horn A."/>
            <person name="Houde N."/>
            <person name="Hughes L."/>
            <person name="Hulme W."/>
            <person name="Husby E."/>
            <person name="Iliev I."/>
            <person name="Jaffe D."/>
            <person name="Jones C."/>
            <person name="Kamal M."/>
            <person name="Kamat A."/>
            <person name="Kamvysselis M."/>
            <person name="Karlsson E."/>
            <person name="Kells C."/>
            <person name="Kieu A."/>
            <person name="Kisner P."/>
            <person name="Kodira C."/>
            <person name="Kulbokas E."/>
            <person name="Labutti K."/>
            <person name="Lama D."/>
            <person name="Landers T."/>
            <person name="Leger J."/>
            <person name="Levine S."/>
            <person name="Lewis D."/>
            <person name="Lewis T."/>
            <person name="Lindblad-toh K."/>
            <person name="Liu X."/>
            <person name="Lokyitsang T."/>
            <person name="Lokyitsang Y."/>
            <person name="Lucien O."/>
            <person name="Lui A."/>
            <person name="Ma L.J."/>
            <person name="Mabbitt R."/>
            <person name="Macdonald J."/>
            <person name="Maclean C."/>
            <person name="Major J."/>
            <person name="Manning J."/>
            <person name="Marabella R."/>
            <person name="Maru K."/>
            <person name="Matthews C."/>
            <person name="Mauceli E."/>
            <person name="Mccarthy M."/>
            <person name="Mcdonough S."/>
            <person name="Mcghee T."/>
            <person name="Meldrim J."/>
            <person name="Meneus L."/>
            <person name="Mesirov J."/>
            <person name="Mihalev A."/>
            <person name="Mihova T."/>
            <person name="Mikkelsen T."/>
            <person name="Mlenga V."/>
            <person name="Moru K."/>
            <person name="Mozes J."/>
            <person name="Mulrain L."/>
            <person name="Munson G."/>
            <person name="Naylor J."/>
            <person name="Newes C."/>
            <person name="Nguyen C."/>
            <person name="Nguyen N."/>
            <person name="Nguyen T."/>
            <person name="Nicol R."/>
            <person name="Nielsen C."/>
            <person name="Nizzari M."/>
            <person name="Norbu C."/>
            <person name="Norbu N."/>
            <person name="O'donnell P."/>
            <person name="Okoawo O."/>
            <person name="O'leary S."/>
            <person name="Omotosho B."/>
            <person name="O'neill K."/>
            <person name="Osman S."/>
            <person name="Parker S."/>
            <person name="Perrin D."/>
            <person name="Phunkhang P."/>
            <person name="Piqani B."/>
            <person name="Purcell S."/>
            <person name="Rachupka T."/>
            <person name="Ramasamy U."/>
            <person name="Rameau R."/>
            <person name="Ray V."/>
            <person name="Raymond C."/>
            <person name="Retta R."/>
            <person name="Richardson S."/>
            <person name="Rise C."/>
            <person name="Rodriguez J."/>
            <person name="Rogers J."/>
            <person name="Rogov P."/>
            <person name="Rutman M."/>
            <person name="Schupbach R."/>
            <person name="Seaman C."/>
            <person name="Settipalli S."/>
            <person name="Sharpe T."/>
            <person name="Sheridan J."/>
            <person name="Sherpa N."/>
            <person name="Shi J."/>
            <person name="Smirnov S."/>
            <person name="Smith C."/>
            <person name="Sougnez C."/>
            <person name="Spencer B."/>
            <person name="Stalker J."/>
            <person name="Stange-thomann N."/>
            <person name="Stavropoulos S."/>
            <person name="Stetson K."/>
            <person name="Stone C."/>
            <person name="Stone S."/>
            <person name="Stubbs M."/>
            <person name="Talamas J."/>
            <person name="Tchuinga P."/>
            <person name="Tenzing P."/>
            <person name="Tesfaye S."/>
            <person name="Theodore J."/>
            <person name="Thoulutsang Y."/>
            <person name="Topham K."/>
            <person name="Towey S."/>
            <person name="Tsamla T."/>
            <person name="Tsomo N."/>
            <person name="Vallee D."/>
            <person name="Vassiliev H."/>
            <person name="Venkataraman V."/>
            <person name="Vinson J."/>
            <person name="Vo A."/>
            <person name="Wade C."/>
            <person name="Wang S."/>
            <person name="Wangchuk T."/>
            <person name="Wangdi T."/>
            <person name="Whittaker C."/>
            <person name="Wilkinson J."/>
            <person name="Wu Y."/>
            <person name="Wyman D."/>
            <person name="Yadav S."/>
            <person name="Yang S."/>
            <person name="Yang X."/>
            <person name="Yeager S."/>
            <person name="Yee E."/>
            <person name="Young G."/>
            <person name="Zainoun J."/>
            <person name="Zembeck L."/>
            <person name="Zimmer A."/>
            <person name="Zody M."/>
            <person name="Lander E."/>
        </authorList>
    </citation>
    <scope>NUCLEOTIDE SEQUENCE [LARGE SCALE GENOMIC DNA]</scope>
</reference>
<feature type="disulfide bond" evidence="5">
    <location>
        <begin position="245"/>
        <end position="254"/>
    </location>
</feature>
<dbReference type="InterPro" id="IPR050969">
    <property type="entry name" value="Dev_Signal_Modulators"/>
</dbReference>
<dbReference type="eggNOG" id="KOG1217">
    <property type="taxonomic scope" value="Eukaryota"/>
</dbReference>
<dbReference type="InterPro" id="IPR026823">
    <property type="entry name" value="cEGF"/>
</dbReference>
<dbReference type="InParanoid" id="H2YES2"/>
<feature type="domain" description="EGF-like" evidence="6">
    <location>
        <begin position="259"/>
        <end position="291"/>
    </location>
</feature>
<evidence type="ECO:0000259" key="6">
    <source>
        <dbReference type="PROSITE" id="PS50026"/>
    </source>
</evidence>
<protein>
    <recommendedName>
        <fullName evidence="6">EGF-like domain-containing protein</fullName>
    </recommendedName>
</protein>
<feature type="domain" description="EGF-like" evidence="6">
    <location>
        <begin position="92"/>
        <end position="123"/>
    </location>
</feature>
<dbReference type="FunFam" id="2.10.25.10:FF:000020">
    <property type="entry name" value="Latent-transforming growth factor beta-binding protein 1"/>
    <property type="match status" value="1"/>
</dbReference>
<feature type="domain" description="EGF-like" evidence="6">
    <location>
        <begin position="223"/>
        <end position="255"/>
    </location>
</feature>
<organism evidence="7 8">
    <name type="scientific">Ciona savignyi</name>
    <name type="common">Pacific transparent sea squirt</name>
    <dbReference type="NCBI Taxonomy" id="51511"/>
    <lineage>
        <taxon>Eukaryota</taxon>
        <taxon>Metazoa</taxon>
        <taxon>Chordata</taxon>
        <taxon>Tunicata</taxon>
        <taxon>Ascidiacea</taxon>
        <taxon>Phlebobranchia</taxon>
        <taxon>Cionidae</taxon>
        <taxon>Ciona</taxon>
    </lineage>
</organism>
<evidence type="ECO:0000313" key="7">
    <source>
        <dbReference type="Ensembl" id="ENSCSAVP00000003820.1"/>
    </source>
</evidence>
<reference evidence="7" key="2">
    <citation type="submission" date="2025-08" db="UniProtKB">
        <authorList>
            <consortium name="Ensembl"/>
        </authorList>
    </citation>
    <scope>IDENTIFICATION</scope>
</reference>
<dbReference type="InterPro" id="IPR000742">
    <property type="entry name" value="EGF"/>
</dbReference>
<feature type="domain" description="EGF-like" evidence="6">
    <location>
        <begin position="154"/>
        <end position="186"/>
    </location>
</feature>
<dbReference type="GeneTree" id="ENSGT00940000158872"/>
<dbReference type="PROSITE" id="PS50026">
    <property type="entry name" value="EGF_3"/>
    <property type="match status" value="4"/>
</dbReference>
<dbReference type="Pfam" id="PF07974">
    <property type="entry name" value="EGF_2"/>
    <property type="match status" value="1"/>
</dbReference>
<feature type="disulfide bond" evidence="5">
    <location>
        <begin position="95"/>
        <end position="105"/>
    </location>
</feature>
<feature type="disulfide bond" evidence="5">
    <location>
        <begin position="263"/>
        <end position="273"/>
    </location>
</feature>
<evidence type="ECO:0000256" key="2">
    <source>
        <dbReference type="ARBA" id="ARBA00022729"/>
    </source>
</evidence>
<dbReference type="eggNOG" id="KOG1218">
    <property type="taxonomic scope" value="Eukaryota"/>
</dbReference>
<dbReference type="PANTHER" id="PTHR14949">
    <property type="entry name" value="EGF-LIKE-DOMAIN, MULTIPLE 7, 8"/>
    <property type="match status" value="1"/>
</dbReference>
<name>H2YES2_CIOSA</name>
<dbReference type="InterPro" id="IPR001881">
    <property type="entry name" value="EGF-like_Ca-bd_dom"/>
</dbReference>
<evidence type="ECO:0000256" key="3">
    <source>
        <dbReference type="ARBA" id="ARBA00022737"/>
    </source>
</evidence>
<dbReference type="STRING" id="51511.ENSCSAVP00000003820"/>